<evidence type="ECO:0000313" key="2">
    <source>
        <dbReference type="Proteomes" id="UP000192907"/>
    </source>
</evidence>
<reference evidence="2" key="1">
    <citation type="submission" date="2017-04" db="EMBL/GenBank/DDBJ databases">
        <authorList>
            <person name="Varghese N."/>
            <person name="Submissions S."/>
        </authorList>
    </citation>
    <scope>NUCLEOTIDE SEQUENCE [LARGE SCALE GENOMIC DNA]</scope>
    <source>
        <strain evidence="2">RKEM611</strain>
    </source>
</reference>
<organism evidence="1 2">
    <name type="scientific">Pseudobacteriovorax antillogorgiicola</name>
    <dbReference type="NCBI Taxonomy" id="1513793"/>
    <lineage>
        <taxon>Bacteria</taxon>
        <taxon>Pseudomonadati</taxon>
        <taxon>Bdellovibrionota</taxon>
        <taxon>Oligoflexia</taxon>
        <taxon>Oligoflexales</taxon>
        <taxon>Pseudobacteriovoracaceae</taxon>
        <taxon>Pseudobacteriovorax</taxon>
    </lineage>
</organism>
<dbReference type="RefSeq" id="WP_159455740.1">
    <property type="nucleotide sequence ID" value="NZ_SLZT01000040.1"/>
</dbReference>
<protein>
    <submittedName>
        <fullName evidence="1">Uncharacterized protein</fullName>
    </submittedName>
</protein>
<evidence type="ECO:0000313" key="1">
    <source>
        <dbReference type="EMBL" id="SMF82224.1"/>
    </source>
</evidence>
<accession>A0A1Y6CXV8</accession>
<dbReference type="EMBL" id="FWZT01000040">
    <property type="protein sequence ID" value="SMF82224.1"/>
    <property type="molecule type" value="Genomic_DNA"/>
</dbReference>
<gene>
    <name evidence="1" type="ORF">SAMN06296036_14013</name>
</gene>
<name>A0A1Y6CXV8_9BACT</name>
<sequence length="242" mass="27601">MLIDDVIRKLQSYFDSGRNRNMATLVRKTPGVSYSTIRRLMQREVTDPSIENTVVPLLSNFMTPSEIVALIAPYKPEWSASYNATIESDRVVAPTNPEFDHVDFFIMGLGSHENGTTRETIARRYGEVLGLGRLEYLLEEGFLMERGGRIFSRDRRTTGASPREAIKRIEASAKWFDATNIGKGAAFFNQLEYQSQDEYDKTHKALSRLVKELKVIRENSVGPKDRLANISILLNYDDRKED</sequence>
<dbReference type="STRING" id="1513793.SAMN06296036_14013"/>
<dbReference type="AlphaFoldDB" id="A0A1Y6CXV8"/>
<keyword evidence="2" id="KW-1185">Reference proteome</keyword>
<dbReference type="Proteomes" id="UP000192907">
    <property type="component" value="Unassembled WGS sequence"/>
</dbReference>
<proteinExistence type="predicted"/>